<feature type="domain" description="HTH lysR-type" evidence="5">
    <location>
        <begin position="4"/>
        <end position="61"/>
    </location>
</feature>
<evidence type="ECO:0000313" key="7">
    <source>
        <dbReference type="Proteomes" id="UP001447374"/>
    </source>
</evidence>
<evidence type="ECO:0000256" key="3">
    <source>
        <dbReference type="ARBA" id="ARBA00023125"/>
    </source>
</evidence>
<keyword evidence="3" id="KW-0238">DNA-binding</keyword>
<dbReference type="RefSeq" id="WP_024558330.1">
    <property type="nucleotide sequence ID" value="NZ_BMKJ01000001.1"/>
</dbReference>
<accession>A0ABV1PHG1</accession>
<keyword evidence="7" id="KW-1185">Reference proteome</keyword>
<reference evidence="6 7" key="1">
    <citation type="submission" date="2024-06" db="EMBL/GenBank/DDBJ databases">
        <title>Fanconibacter daqui strain Q02 whole shotgun sequencing project.</title>
        <authorList>
            <person name="Rodrigues J.W.A."/>
            <person name="Viana L.C."/>
            <person name="Vieira E.C."/>
            <person name="Souza F.O.L."/>
            <person name="Alegria O.C."/>
            <person name="Patroca S."/>
            <person name="Cruz A.C.R."/>
            <person name="Nunes A.R.C."/>
        </authorList>
    </citation>
    <scope>NUCLEOTIDE SEQUENCE [LARGE SCALE GENOMIC DNA]</scope>
    <source>
        <strain evidence="6 7">Q02</strain>
    </source>
</reference>
<proteinExistence type="inferred from homology"/>
<evidence type="ECO:0000256" key="1">
    <source>
        <dbReference type="ARBA" id="ARBA00009437"/>
    </source>
</evidence>
<dbReference type="EMBL" id="JBEHGX010000001">
    <property type="protein sequence ID" value="MER0124285.1"/>
    <property type="molecule type" value="Genomic_DNA"/>
</dbReference>
<dbReference type="InterPro" id="IPR050176">
    <property type="entry name" value="LTTR"/>
</dbReference>
<evidence type="ECO:0000256" key="4">
    <source>
        <dbReference type="ARBA" id="ARBA00023163"/>
    </source>
</evidence>
<dbReference type="InterPro" id="IPR036388">
    <property type="entry name" value="WH-like_DNA-bd_sf"/>
</dbReference>
<gene>
    <name evidence="6" type="ORF">ABQG75_00820</name>
</gene>
<sequence>MGFLLTKKLKYFMTVMEKRCLTKASEELFITRSPLGKAINELETILGNKLFIRQHGQLEPTEFALSIHSEAEPLYKKIIELEKRLTSINASEDINIIFDSHYPGNLIDIVTCSLKNSNIKCRFDVIELQQAMFDNSEFDRNTLILSHRSYEPEENMVSECYPSSGLVLLISKEIEENPQKISRIPILLRENTDSYAPYIIKERLEPLFGAPLKVRFHKGTLVDFLMMTANGEGLMILPIKVCDLLKVNRSNAIFLNDCRFKTYYYHALSKKTGNQVDKAIKYIKDLL</sequence>
<dbReference type="Pfam" id="PF00126">
    <property type="entry name" value="HTH_1"/>
    <property type="match status" value="1"/>
</dbReference>
<dbReference type="PANTHER" id="PTHR30579:SF7">
    <property type="entry name" value="HTH-TYPE TRANSCRIPTIONAL REGULATOR LRHA-RELATED"/>
    <property type="match status" value="1"/>
</dbReference>
<evidence type="ECO:0000313" key="6">
    <source>
        <dbReference type="EMBL" id="MER0124285.1"/>
    </source>
</evidence>
<dbReference type="SUPFAM" id="SSF46785">
    <property type="entry name" value="Winged helix' DNA-binding domain"/>
    <property type="match status" value="1"/>
</dbReference>
<dbReference type="InterPro" id="IPR036390">
    <property type="entry name" value="WH_DNA-bd_sf"/>
</dbReference>
<dbReference type="InterPro" id="IPR000847">
    <property type="entry name" value="LysR_HTH_N"/>
</dbReference>
<evidence type="ECO:0000256" key="2">
    <source>
        <dbReference type="ARBA" id="ARBA00023015"/>
    </source>
</evidence>
<dbReference type="PANTHER" id="PTHR30579">
    <property type="entry name" value="TRANSCRIPTIONAL REGULATOR"/>
    <property type="match status" value="1"/>
</dbReference>
<evidence type="ECO:0000259" key="5">
    <source>
        <dbReference type="PROSITE" id="PS50931"/>
    </source>
</evidence>
<comment type="similarity">
    <text evidence="1">Belongs to the LysR transcriptional regulatory family.</text>
</comment>
<dbReference type="Proteomes" id="UP001447374">
    <property type="component" value="Unassembled WGS sequence"/>
</dbReference>
<dbReference type="PROSITE" id="PS50931">
    <property type="entry name" value="HTH_LYSR"/>
    <property type="match status" value="1"/>
</dbReference>
<keyword evidence="2" id="KW-0805">Transcription regulation</keyword>
<keyword evidence="4" id="KW-0804">Transcription</keyword>
<dbReference type="Gene3D" id="1.10.10.10">
    <property type="entry name" value="Winged helix-like DNA-binding domain superfamily/Winged helix DNA-binding domain"/>
    <property type="match status" value="1"/>
</dbReference>
<protein>
    <submittedName>
        <fullName evidence="6">LysR family transcriptional regulator</fullName>
    </submittedName>
</protein>
<name>A0ABV1PHG1_9ENTR</name>
<comment type="caution">
    <text evidence="6">The sequence shown here is derived from an EMBL/GenBank/DDBJ whole genome shotgun (WGS) entry which is preliminary data.</text>
</comment>
<organism evidence="6 7">
    <name type="scientific">Franconibacter daqui</name>
    <dbReference type="NCBI Taxonomy" id="2047724"/>
    <lineage>
        <taxon>Bacteria</taxon>
        <taxon>Pseudomonadati</taxon>
        <taxon>Pseudomonadota</taxon>
        <taxon>Gammaproteobacteria</taxon>
        <taxon>Enterobacterales</taxon>
        <taxon>Enterobacteriaceae</taxon>
        <taxon>Franconibacter</taxon>
    </lineage>
</organism>